<dbReference type="EMBL" id="QJKJ01004780">
    <property type="protein sequence ID" value="RDX92792.1"/>
    <property type="molecule type" value="Genomic_DNA"/>
</dbReference>
<sequence>MGACFDQLNLVEEDCTLSWIVVSTPDEKSIRQEDPVAGNVIPSSKWTYLVIECKAENDAFS</sequence>
<gene>
    <name evidence="1" type="ORF">CR513_25029</name>
</gene>
<dbReference type="Proteomes" id="UP000257109">
    <property type="component" value="Unassembled WGS sequence"/>
</dbReference>
<reference evidence="1" key="1">
    <citation type="submission" date="2018-05" db="EMBL/GenBank/DDBJ databases">
        <title>Draft genome of Mucuna pruriens seed.</title>
        <authorList>
            <person name="Nnadi N.E."/>
            <person name="Vos R."/>
            <person name="Hasami M.H."/>
            <person name="Devisetty U.K."/>
            <person name="Aguiy J.C."/>
        </authorList>
    </citation>
    <scope>NUCLEOTIDE SEQUENCE [LARGE SCALE GENOMIC DNA]</scope>
    <source>
        <strain evidence="1">JCA_2017</strain>
    </source>
</reference>
<name>A0A371GQI3_MUCPR</name>
<protein>
    <submittedName>
        <fullName evidence="1">Uncharacterized protein</fullName>
    </submittedName>
</protein>
<keyword evidence="2" id="KW-1185">Reference proteome</keyword>
<dbReference type="AlphaFoldDB" id="A0A371GQI3"/>
<proteinExistence type="predicted"/>
<feature type="non-terminal residue" evidence="1">
    <location>
        <position position="1"/>
    </location>
</feature>
<evidence type="ECO:0000313" key="1">
    <source>
        <dbReference type="EMBL" id="RDX92792.1"/>
    </source>
</evidence>
<accession>A0A371GQI3</accession>
<evidence type="ECO:0000313" key="2">
    <source>
        <dbReference type="Proteomes" id="UP000257109"/>
    </source>
</evidence>
<comment type="caution">
    <text evidence="1">The sequence shown here is derived from an EMBL/GenBank/DDBJ whole genome shotgun (WGS) entry which is preliminary data.</text>
</comment>
<organism evidence="1 2">
    <name type="scientific">Mucuna pruriens</name>
    <name type="common">Velvet bean</name>
    <name type="synonym">Dolichos pruriens</name>
    <dbReference type="NCBI Taxonomy" id="157652"/>
    <lineage>
        <taxon>Eukaryota</taxon>
        <taxon>Viridiplantae</taxon>
        <taxon>Streptophyta</taxon>
        <taxon>Embryophyta</taxon>
        <taxon>Tracheophyta</taxon>
        <taxon>Spermatophyta</taxon>
        <taxon>Magnoliopsida</taxon>
        <taxon>eudicotyledons</taxon>
        <taxon>Gunneridae</taxon>
        <taxon>Pentapetalae</taxon>
        <taxon>rosids</taxon>
        <taxon>fabids</taxon>
        <taxon>Fabales</taxon>
        <taxon>Fabaceae</taxon>
        <taxon>Papilionoideae</taxon>
        <taxon>50 kb inversion clade</taxon>
        <taxon>NPAAA clade</taxon>
        <taxon>indigoferoid/millettioid clade</taxon>
        <taxon>Phaseoleae</taxon>
        <taxon>Mucuna</taxon>
    </lineage>
</organism>